<evidence type="ECO:0000256" key="4">
    <source>
        <dbReference type="ARBA" id="ARBA00020820"/>
    </source>
</evidence>
<dbReference type="SUPFAM" id="SSF74924">
    <property type="entry name" value="Cap-Gly domain"/>
    <property type="match status" value="3"/>
</dbReference>
<dbReference type="FunFam" id="2.30.30.190:FF:000004">
    <property type="entry name" value="Putative ubiquitin carboxyl-terminal hydrolase CYLD"/>
    <property type="match status" value="1"/>
</dbReference>
<dbReference type="FunFam" id="2.30.30.190:FF:000007">
    <property type="entry name" value="Putative ubiquitin carboxyl-terminal hydrolase CYLD"/>
    <property type="match status" value="1"/>
</dbReference>
<feature type="domain" description="CAP-Gly" evidence="12">
    <location>
        <begin position="289"/>
        <end position="332"/>
    </location>
</feature>
<feature type="compositionally biased region" description="Low complexity" evidence="10">
    <location>
        <begin position="197"/>
        <end position="208"/>
    </location>
</feature>
<feature type="region of interest" description="Disordered" evidence="10">
    <location>
        <begin position="175"/>
        <end position="236"/>
    </location>
</feature>
<feature type="region of interest" description="Disordered" evidence="10">
    <location>
        <begin position="424"/>
        <end position="443"/>
    </location>
</feature>
<keyword evidence="5 11" id="KW-0812">Transmembrane</keyword>
<evidence type="ECO:0000256" key="3">
    <source>
        <dbReference type="ARBA" id="ARBA00011276"/>
    </source>
</evidence>
<feature type="transmembrane region" description="Helical" evidence="11">
    <location>
        <begin position="934"/>
        <end position="956"/>
    </location>
</feature>
<feature type="region of interest" description="Disordered" evidence="10">
    <location>
        <begin position="337"/>
        <end position="378"/>
    </location>
</feature>
<evidence type="ECO:0000256" key="1">
    <source>
        <dbReference type="ARBA" id="ARBA00004477"/>
    </source>
</evidence>
<gene>
    <name evidence="13" type="ORF">AKAME5_001621000</name>
</gene>
<dbReference type="SUPFAM" id="SSF54001">
    <property type="entry name" value="Cysteine proteinases"/>
    <property type="match status" value="1"/>
</dbReference>
<dbReference type="InterPro" id="IPR009445">
    <property type="entry name" value="TMEM85/Emc4"/>
</dbReference>
<dbReference type="InterPro" id="IPR036859">
    <property type="entry name" value="CAP-Gly_dom_sf"/>
</dbReference>
<dbReference type="AlphaFoldDB" id="A0AAD3N0S1"/>
<dbReference type="Gene3D" id="2.30.30.190">
    <property type="entry name" value="CAP Gly-rich-like domain"/>
    <property type="match status" value="3"/>
</dbReference>
<evidence type="ECO:0000313" key="13">
    <source>
        <dbReference type="EMBL" id="GLD64678.1"/>
    </source>
</evidence>
<feature type="compositionally biased region" description="Basic residues" evidence="10">
    <location>
        <begin position="209"/>
        <end position="225"/>
    </location>
</feature>
<evidence type="ECO:0000256" key="2">
    <source>
        <dbReference type="ARBA" id="ARBA00007715"/>
    </source>
</evidence>
<name>A0AAD3N0S1_LATJO</name>
<accession>A0AAD3N0S1</accession>
<evidence type="ECO:0000256" key="5">
    <source>
        <dbReference type="ARBA" id="ARBA00022692"/>
    </source>
</evidence>
<reference evidence="13" key="1">
    <citation type="submission" date="2022-08" db="EMBL/GenBank/DDBJ databases">
        <title>Genome sequencing of akame (Lates japonicus).</title>
        <authorList>
            <person name="Hashiguchi Y."/>
            <person name="Takahashi H."/>
        </authorList>
    </citation>
    <scope>NUCLEOTIDE SEQUENCE</scope>
    <source>
        <strain evidence="13">Kochi</strain>
    </source>
</reference>
<keyword evidence="6" id="KW-0256">Endoplasmic reticulum</keyword>
<evidence type="ECO:0000256" key="6">
    <source>
        <dbReference type="ARBA" id="ARBA00022824"/>
    </source>
</evidence>
<evidence type="ECO:0000313" key="14">
    <source>
        <dbReference type="Proteomes" id="UP001279410"/>
    </source>
</evidence>
<dbReference type="Pfam" id="PF01302">
    <property type="entry name" value="CAP_GLY"/>
    <property type="match status" value="3"/>
</dbReference>
<feature type="compositionally biased region" description="Pro residues" evidence="10">
    <location>
        <begin position="358"/>
        <end position="374"/>
    </location>
</feature>
<comment type="subunit">
    <text evidence="3">Component of the ER membrane protein complex (EMC).</text>
</comment>
<evidence type="ECO:0000256" key="8">
    <source>
        <dbReference type="ARBA" id="ARBA00023136"/>
    </source>
</evidence>
<evidence type="ECO:0000259" key="12">
    <source>
        <dbReference type="PROSITE" id="PS50245"/>
    </source>
</evidence>
<feature type="compositionally biased region" description="Basic and acidic residues" evidence="10">
    <location>
        <begin position="179"/>
        <end position="188"/>
    </location>
</feature>
<keyword evidence="13" id="KW-0378">Hydrolase</keyword>
<feature type="compositionally biased region" description="Basic residues" evidence="10">
    <location>
        <begin position="342"/>
        <end position="352"/>
    </location>
</feature>
<dbReference type="EMBL" id="BRZM01000070">
    <property type="protein sequence ID" value="GLD64678.1"/>
    <property type="molecule type" value="Genomic_DNA"/>
</dbReference>
<organism evidence="13 14">
    <name type="scientific">Lates japonicus</name>
    <name type="common">Japanese lates</name>
    <dbReference type="NCBI Taxonomy" id="270547"/>
    <lineage>
        <taxon>Eukaryota</taxon>
        <taxon>Metazoa</taxon>
        <taxon>Chordata</taxon>
        <taxon>Craniata</taxon>
        <taxon>Vertebrata</taxon>
        <taxon>Euteleostomi</taxon>
        <taxon>Actinopterygii</taxon>
        <taxon>Neopterygii</taxon>
        <taxon>Teleostei</taxon>
        <taxon>Neoteleostei</taxon>
        <taxon>Acanthomorphata</taxon>
        <taxon>Carangaria</taxon>
        <taxon>Carangaria incertae sedis</taxon>
        <taxon>Centropomidae</taxon>
        <taxon>Lates</taxon>
    </lineage>
</organism>
<sequence length="1032" mass="113127">MFLISTDLKVQDQLEGTIRLQRGFMCQEQDSGNTRGDCPWVKVLDNGAMVRIERKFLLDIPSDFSGLLEPVSDREARLKLLSNPGKLQQLASLPAEAPLWVQIGQQDELAEAELKFIGPLTGGSSAVYFGVQLKGSAAGKGTGNGSYKGHRLFSCPDACALFLPVSDIRLRHWSSSKGSDAHERPRERDHHRRSDSHPSNGHHSSGSRPNHHQQHGRHISFHQHRPSSPPQPQAFGILPRTAESAPITAQNQIQVRGPVSPPPFHVGQRVCFPQDDTVHSGEVRFCGPLPGRSSSGMYVGVLLDAPVGNWDGLYKGERLCHIPSSSYGALLPINRVSSEPKSHRHNPPHHLPRSILKPAPPLVSKPGPASPPVSAPKVALMPPTKQALKPPPLPPPKSIQKAASLLPAQPCSPTSPAATDQQLLHTNGVHGPPSPLRSPDYLEAAGENGEAGLEGELEVGSMVEVNDPPIFGVICWIGRINGINELVAGIELDQELSAGTDGSYLGERHFRCPANKGLFVKLRNCRRDSRFPAPETRVNQVERCNSIAFAEWGSERVEEHTPPVDGDQARELYQGWKRGIQGHLNSCYLDATLFSLFSCCSSADWVLFWPSDPETDQDSSQAQGLLRCEIVNPLRRYGYVCASKTMALRRLLEAANSDTGFTNQEKDPEEFLNKLFQLLRVEPLLKIRSMTHKLRSVTLLSSSPHSPSPRLRPLTGHLILSLAGPMDRVASRLQALLSPSFPPRRSITGSELAPQPLKVGCLGGLWTGSLHCTSECPLAVTRVLTVAQNASTSPRKARVPRWVATQPPGGGAEQMMPREVFAHARLTLAGLYHSPELSLYKDKIAIKEADSSGLDVSIRYFLSLRMKWALELSLGNTRSRGDRQGGQGDVVYPIGYSEKPVPDTSIQETDKNLVEKRCWDVALGPLKQIPMNLFIMYMSGNTISIFPIMMVCMMAWRPIQALMSMSATFKLLESSSQQWLQGLVYLIGNLLGSALAIYKCQSMGLLPTHSSDWLAFIDPPQRMEIMGGGMVL</sequence>
<dbReference type="GO" id="GO:0005789">
    <property type="term" value="C:endoplasmic reticulum membrane"/>
    <property type="evidence" value="ECO:0007669"/>
    <property type="project" value="UniProtKB-SubCell"/>
</dbReference>
<evidence type="ECO:0000256" key="11">
    <source>
        <dbReference type="SAM" id="Phobius"/>
    </source>
</evidence>
<dbReference type="SMART" id="SM01052">
    <property type="entry name" value="CAP_GLY"/>
    <property type="match status" value="3"/>
</dbReference>
<dbReference type="InterPro" id="IPR038765">
    <property type="entry name" value="Papain-like_cys_pep_sf"/>
</dbReference>
<evidence type="ECO:0000256" key="7">
    <source>
        <dbReference type="ARBA" id="ARBA00022989"/>
    </source>
</evidence>
<dbReference type="Proteomes" id="UP001279410">
    <property type="component" value="Unassembled WGS sequence"/>
</dbReference>
<evidence type="ECO:0000256" key="10">
    <source>
        <dbReference type="SAM" id="MobiDB-lite"/>
    </source>
</evidence>
<dbReference type="Gene3D" id="3.90.70.10">
    <property type="entry name" value="Cysteine proteinases"/>
    <property type="match status" value="1"/>
</dbReference>
<comment type="subcellular location">
    <subcellularLocation>
        <location evidence="1">Endoplasmic reticulum membrane</location>
        <topology evidence="1">Multi-pass membrane protein</topology>
    </subcellularLocation>
</comment>
<protein>
    <recommendedName>
        <fullName evidence="4">ER membrane protein complex subunit 4</fullName>
    </recommendedName>
    <alternativeName>
        <fullName evidence="9">Transmembrane protein 85</fullName>
    </alternativeName>
</protein>
<dbReference type="PROSITE" id="PS50245">
    <property type="entry name" value="CAP_GLY_2"/>
    <property type="match status" value="2"/>
</dbReference>
<feature type="domain" description="CAP-Gly" evidence="12">
    <location>
        <begin position="478"/>
        <end position="521"/>
    </location>
</feature>
<keyword evidence="8 11" id="KW-0472">Membrane</keyword>
<keyword evidence="7 11" id="KW-1133">Transmembrane helix</keyword>
<evidence type="ECO:0000256" key="9">
    <source>
        <dbReference type="ARBA" id="ARBA00031143"/>
    </source>
</evidence>
<dbReference type="GO" id="GO:0016787">
    <property type="term" value="F:hydrolase activity"/>
    <property type="evidence" value="ECO:0007669"/>
    <property type="project" value="UniProtKB-KW"/>
</dbReference>
<comment type="similarity">
    <text evidence="2">Belongs to the EMC4 family.</text>
</comment>
<proteinExistence type="inferred from homology"/>
<dbReference type="PANTHER" id="PTHR19315">
    <property type="entry name" value="ER MEMBRANE PROTEIN COMPLEX SUBUNIT 4"/>
    <property type="match status" value="1"/>
</dbReference>
<dbReference type="Pfam" id="PF06417">
    <property type="entry name" value="EMC4"/>
    <property type="match status" value="1"/>
</dbReference>
<dbReference type="InterPro" id="IPR000938">
    <property type="entry name" value="CAP-Gly_domain"/>
</dbReference>
<keyword evidence="14" id="KW-1185">Reference proteome</keyword>
<comment type="caution">
    <text evidence="13">The sequence shown here is derived from an EMBL/GenBank/DDBJ whole genome shotgun (WGS) entry which is preliminary data.</text>
</comment>